<accession>A0A445E961</accession>
<evidence type="ECO:0000313" key="3">
    <source>
        <dbReference type="EMBL" id="RYR71849.1"/>
    </source>
</evidence>
<name>A0A445E961_ARAHY</name>
<dbReference type="EMBL" id="SDMP01000002">
    <property type="protein sequence ID" value="RYR71849.1"/>
    <property type="molecule type" value="Genomic_DNA"/>
</dbReference>
<evidence type="ECO:0000256" key="1">
    <source>
        <dbReference type="SAM" id="MobiDB-lite"/>
    </source>
</evidence>
<feature type="transmembrane region" description="Helical" evidence="2">
    <location>
        <begin position="41"/>
        <end position="61"/>
    </location>
</feature>
<protein>
    <submittedName>
        <fullName evidence="3">Uncharacterized protein</fullName>
    </submittedName>
</protein>
<feature type="region of interest" description="Disordered" evidence="1">
    <location>
        <begin position="64"/>
        <end position="85"/>
    </location>
</feature>
<proteinExistence type="predicted"/>
<comment type="caution">
    <text evidence="3">The sequence shown here is derived from an EMBL/GenBank/DDBJ whole genome shotgun (WGS) entry which is preliminary data.</text>
</comment>
<keyword evidence="2" id="KW-0812">Transmembrane</keyword>
<evidence type="ECO:0000313" key="4">
    <source>
        <dbReference type="Proteomes" id="UP000289738"/>
    </source>
</evidence>
<dbReference type="Proteomes" id="UP000289738">
    <property type="component" value="Chromosome A02"/>
</dbReference>
<organism evidence="3 4">
    <name type="scientific">Arachis hypogaea</name>
    <name type="common">Peanut</name>
    <dbReference type="NCBI Taxonomy" id="3818"/>
    <lineage>
        <taxon>Eukaryota</taxon>
        <taxon>Viridiplantae</taxon>
        <taxon>Streptophyta</taxon>
        <taxon>Embryophyta</taxon>
        <taxon>Tracheophyta</taxon>
        <taxon>Spermatophyta</taxon>
        <taxon>Magnoliopsida</taxon>
        <taxon>eudicotyledons</taxon>
        <taxon>Gunneridae</taxon>
        <taxon>Pentapetalae</taxon>
        <taxon>rosids</taxon>
        <taxon>fabids</taxon>
        <taxon>Fabales</taxon>
        <taxon>Fabaceae</taxon>
        <taxon>Papilionoideae</taxon>
        <taxon>50 kb inversion clade</taxon>
        <taxon>dalbergioids sensu lato</taxon>
        <taxon>Dalbergieae</taxon>
        <taxon>Pterocarpus clade</taxon>
        <taxon>Arachis</taxon>
    </lineage>
</organism>
<sequence length="104" mass="11062">MQVTTETENRSFSLTFARDISNTGFVHTFQSVLGVSLGNTVSGSVVLTVTTLVALITGMLISSSRRDPSSSAASTPTSSFAPNPTTTKLLQRLELKVVDIDVVR</sequence>
<evidence type="ECO:0000256" key="2">
    <source>
        <dbReference type="SAM" id="Phobius"/>
    </source>
</evidence>
<gene>
    <name evidence="3" type="ORF">Ahy_A02g006061</name>
</gene>
<feature type="compositionally biased region" description="Low complexity" evidence="1">
    <location>
        <begin position="69"/>
        <end position="85"/>
    </location>
</feature>
<keyword evidence="2" id="KW-0472">Membrane</keyword>
<keyword evidence="4" id="KW-1185">Reference proteome</keyword>
<dbReference type="AlphaFoldDB" id="A0A445E961"/>
<keyword evidence="2" id="KW-1133">Transmembrane helix</keyword>
<reference evidence="3 4" key="1">
    <citation type="submission" date="2019-01" db="EMBL/GenBank/DDBJ databases">
        <title>Sequencing of cultivated peanut Arachis hypogaea provides insights into genome evolution and oil improvement.</title>
        <authorList>
            <person name="Chen X."/>
        </authorList>
    </citation>
    <scope>NUCLEOTIDE SEQUENCE [LARGE SCALE GENOMIC DNA]</scope>
    <source>
        <strain evidence="4">cv. Fuhuasheng</strain>
        <tissue evidence="3">Leaves</tissue>
    </source>
</reference>